<keyword evidence="3" id="KW-1185">Reference proteome</keyword>
<evidence type="ECO:0000313" key="3">
    <source>
        <dbReference type="Proteomes" id="UP001284601"/>
    </source>
</evidence>
<dbReference type="CDD" id="cd07721">
    <property type="entry name" value="yflN-like_MBL-fold"/>
    <property type="match status" value="1"/>
</dbReference>
<feature type="domain" description="Metallo-beta-lactamase" evidence="1">
    <location>
        <begin position="18"/>
        <end position="202"/>
    </location>
</feature>
<comment type="caution">
    <text evidence="2">The sequence shown here is derived from an EMBL/GenBank/DDBJ whole genome shotgun (WGS) entry which is preliminary data.</text>
</comment>
<reference evidence="2 3" key="2">
    <citation type="submission" date="2023-10" db="EMBL/GenBank/DDBJ databases">
        <authorList>
            <person name="Han X.F."/>
        </authorList>
    </citation>
    <scope>NUCLEOTIDE SEQUENCE [LARGE SCALE GENOMIC DNA]</scope>
    <source>
        <strain evidence="2 3">KCTC 39840</strain>
    </source>
</reference>
<accession>A0ABU4HKJ5</accession>
<dbReference type="SUPFAM" id="SSF56281">
    <property type="entry name" value="Metallo-hydrolase/oxidoreductase"/>
    <property type="match status" value="1"/>
</dbReference>
<dbReference type="RefSeq" id="WP_318596097.1">
    <property type="nucleotide sequence ID" value="NZ_JAWSTH010000009.1"/>
</dbReference>
<proteinExistence type="predicted"/>
<dbReference type="Pfam" id="PF00753">
    <property type="entry name" value="Lactamase_B"/>
    <property type="match status" value="1"/>
</dbReference>
<protein>
    <submittedName>
        <fullName evidence="2">MBL fold metallo-hydrolase</fullName>
    </submittedName>
</protein>
<dbReference type="EMBL" id="JAWSTH010000009">
    <property type="protein sequence ID" value="MDW5593838.1"/>
    <property type="molecule type" value="Genomic_DNA"/>
</dbReference>
<gene>
    <name evidence="2" type="ORF">R7226_05805</name>
</gene>
<dbReference type="InterPro" id="IPR050855">
    <property type="entry name" value="NDM-1-like"/>
</dbReference>
<dbReference type="Proteomes" id="UP001284601">
    <property type="component" value="Unassembled WGS sequence"/>
</dbReference>
<dbReference type="PANTHER" id="PTHR42951">
    <property type="entry name" value="METALLO-BETA-LACTAMASE DOMAIN-CONTAINING"/>
    <property type="match status" value="1"/>
</dbReference>
<organism evidence="2 3">
    <name type="scientific">Conexibacter stalactiti</name>
    <dbReference type="NCBI Taxonomy" id="1940611"/>
    <lineage>
        <taxon>Bacteria</taxon>
        <taxon>Bacillati</taxon>
        <taxon>Actinomycetota</taxon>
        <taxon>Thermoleophilia</taxon>
        <taxon>Solirubrobacterales</taxon>
        <taxon>Conexibacteraceae</taxon>
        <taxon>Conexibacter</taxon>
    </lineage>
</organism>
<name>A0ABU4HKJ5_9ACTN</name>
<evidence type="ECO:0000259" key="1">
    <source>
        <dbReference type="SMART" id="SM00849"/>
    </source>
</evidence>
<dbReference type="InterPro" id="IPR001279">
    <property type="entry name" value="Metallo-B-lactamas"/>
</dbReference>
<dbReference type="SMART" id="SM00849">
    <property type="entry name" value="Lactamase_B"/>
    <property type="match status" value="1"/>
</dbReference>
<evidence type="ECO:0000313" key="2">
    <source>
        <dbReference type="EMBL" id="MDW5593838.1"/>
    </source>
</evidence>
<reference evidence="3" key="1">
    <citation type="submission" date="2023-07" db="EMBL/GenBank/DDBJ databases">
        <title>Conexibacter stalactiti sp. nov., isolated from stalactites in a lava cave and emended description of the genus Conexibacter.</title>
        <authorList>
            <person name="Lee S.D."/>
        </authorList>
    </citation>
    <scope>NUCLEOTIDE SEQUENCE [LARGE SCALE GENOMIC DNA]</scope>
    <source>
        <strain evidence="3">KCTC 39840</strain>
    </source>
</reference>
<sequence>MEQIAEGLHLLRGTPRHAVNVYLADGHVVDAGTRWAARRIVRQVSDQQLAGHLITHAHADHQGASAALARELGLPVLVGHRDADAIASGQLRDRAPVNPITRLQLRTWAGGATPVARRLHEGDRVGSFVVLETPGHSPGLISLWRESDRTLLAADVLFGQHPVTGRPCLHEPPAIFTLDPALNREQIRRLAELRPAVVTFGHGPPWRDPEGLQRFAASLPS</sequence>
<dbReference type="InterPro" id="IPR036866">
    <property type="entry name" value="RibonucZ/Hydroxyglut_hydro"/>
</dbReference>
<dbReference type="Gene3D" id="3.60.15.10">
    <property type="entry name" value="Ribonuclease Z/Hydroxyacylglutathione hydrolase-like"/>
    <property type="match status" value="1"/>
</dbReference>